<name>A0A5C5UXR6_9BACT</name>
<evidence type="ECO:0000313" key="2">
    <source>
        <dbReference type="Proteomes" id="UP000316714"/>
    </source>
</evidence>
<dbReference type="EMBL" id="SIHJ01000004">
    <property type="protein sequence ID" value="TWT31144.1"/>
    <property type="molecule type" value="Genomic_DNA"/>
</dbReference>
<proteinExistence type="predicted"/>
<accession>A0A5C5UXR6</accession>
<protein>
    <submittedName>
        <fullName evidence="1">Uncharacterized protein</fullName>
    </submittedName>
</protein>
<reference evidence="1 2" key="1">
    <citation type="submission" date="2019-02" db="EMBL/GenBank/DDBJ databases">
        <title>Deep-cultivation of Planctomycetes and their phenomic and genomic characterization uncovers novel biology.</title>
        <authorList>
            <person name="Wiegand S."/>
            <person name="Jogler M."/>
            <person name="Boedeker C."/>
            <person name="Pinto D."/>
            <person name="Vollmers J."/>
            <person name="Rivas-Marin E."/>
            <person name="Kohn T."/>
            <person name="Peeters S.H."/>
            <person name="Heuer A."/>
            <person name="Rast P."/>
            <person name="Oberbeckmann S."/>
            <person name="Bunk B."/>
            <person name="Jeske O."/>
            <person name="Meyerdierks A."/>
            <person name="Storesund J.E."/>
            <person name="Kallscheuer N."/>
            <person name="Luecker S."/>
            <person name="Lage O.M."/>
            <person name="Pohl T."/>
            <person name="Merkel B.J."/>
            <person name="Hornburger P."/>
            <person name="Mueller R.-W."/>
            <person name="Bruemmer F."/>
            <person name="Labrenz M."/>
            <person name="Spormann A.M."/>
            <person name="Op Den Camp H."/>
            <person name="Overmann J."/>
            <person name="Amann R."/>
            <person name="Jetten M.S.M."/>
            <person name="Mascher T."/>
            <person name="Medema M.H."/>
            <person name="Devos D.P."/>
            <person name="Kaster A.-K."/>
            <person name="Ovreas L."/>
            <person name="Rohde M."/>
            <person name="Galperin M.Y."/>
            <person name="Jogler C."/>
        </authorList>
    </citation>
    <scope>NUCLEOTIDE SEQUENCE [LARGE SCALE GENOMIC DNA]</scope>
    <source>
        <strain evidence="1 2">KOR34</strain>
    </source>
</reference>
<keyword evidence="2" id="KW-1185">Reference proteome</keyword>
<organism evidence="1 2">
    <name type="scientific">Posidoniimonas corsicana</name>
    <dbReference type="NCBI Taxonomy" id="1938618"/>
    <lineage>
        <taxon>Bacteria</taxon>
        <taxon>Pseudomonadati</taxon>
        <taxon>Planctomycetota</taxon>
        <taxon>Planctomycetia</taxon>
        <taxon>Pirellulales</taxon>
        <taxon>Lacipirellulaceae</taxon>
        <taxon>Posidoniimonas</taxon>
    </lineage>
</organism>
<sequence>MSVEDPGCVLTYDPRSGAFSINTDALRAMESLESLPATPTPAGRLTVEQRHGLAAKLTLAACCDVLITYDHERSERGSARSAIYDLRLPSMRCDSDIQLPLDCCVDADEFDGDLVAAILYELQRVANQYQELVWRVEDMLGFQRFSFQRLKGLEDEEQDDCEPAPTRDLRHLA</sequence>
<evidence type="ECO:0000313" key="1">
    <source>
        <dbReference type="EMBL" id="TWT31144.1"/>
    </source>
</evidence>
<dbReference type="Proteomes" id="UP000316714">
    <property type="component" value="Unassembled WGS sequence"/>
</dbReference>
<dbReference type="AlphaFoldDB" id="A0A5C5UXR6"/>
<dbReference type="RefSeq" id="WP_146568333.1">
    <property type="nucleotide sequence ID" value="NZ_SIHJ01000004.1"/>
</dbReference>
<comment type="caution">
    <text evidence="1">The sequence shown here is derived from an EMBL/GenBank/DDBJ whole genome shotgun (WGS) entry which is preliminary data.</text>
</comment>
<gene>
    <name evidence="1" type="ORF">KOR34_45200</name>
</gene>